<evidence type="ECO:0000313" key="2">
    <source>
        <dbReference type="WBParaSite" id="ALUE_0000580201-mRNA-1"/>
    </source>
</evidence>
<organism evidence="1 2">
    <name type="scientific">Ascaris lumbricoides</name>
    <name type="common">Giant roundworm</name>
    <dbReference type="NCBI Taxonomy" id="6252"/>
    <lineage>
        <taxon>Eukaryota</taxon>
        <taxon>Metazoa</taxon>
        <taxon>Ecdysozoa</taxon>
        <taxon>Nematoda</taxon>
        <taxon>Chromadorea</taxon>
        <taxon>Rhabditida</taxon>
        <taxon>Spirurina</taxon>
        <taxon>Ascaridomorpha</taxon>
        <taxon>Ascaridoidea</taxon>
        <taxon>Ascarididae</taxon>
        <taxon>Ascaris</taxon>
    </lineage>
</organism>
<protein>
    <submittedName>
        <fullName evidence="2">Uncharacterized protein</fullName>
    </submittedName>
</protein>
<proteinExistence type="predicted"/>
<dbReference type="WBParaSite" id="ALUE_0000580201-mRNA-1">
    <property type="protein sequence ID" value="ALUE_0000580201-mRNA-1"/>
    <property type="gene ID" value="ALUE_0000580201"/>
</dbReference>
<reference evidence="2" key="1">
    <citation type="submission" date="2017-02" db="UniProtKB">
        <authorList>
            <consortium name="WormBaseParasite"/>
        </authorList>
    </citation>
    <scope>IDENTIFICATION</scope>
</reference>
<accession>A0A0M3HT74</accession>
<keyword evidence="1" id="KW-1185">Reference proteome</keyword>
<evidence type="ECO:0000313" key="1">
    <source>
        <dbReference type="Proteomes" id="UP000036681"/>
    </source>
</evidence>
<name>A0A0M3HT74_ASCLU</name>
<sequence length="73" mass="8014">MEMMLLQQCSGTSGQYVSDEVDSKVEMFVCVADAMEGVQECEVLAEDGVTYMSVFSSCVLIRSAQIYPRSSLT</sequence>
<dbReference type="Proteomes" id="UP000036681">
    <property type="component" value="Unplaced"/>
</dbReference>
<dbReference type="AlphaFoldDB" id="A0A0M3HT74"/>